<dbReference type="RefSeq" id="WP_154416983.1">
    <property type="nucleotide sequence ID" value="NZ_VUNS01000002.1"/>
</dbReference>
<keyword evidence="1" id="KW-0802">TPR repeat</keyword>
<keyword evidence="3" id="KW-0732">Signal</keyword>
<dbReference type="PANTHER" id="PTHR44216:SF3">
    <property type="entry name" value="PROTEIN O-MANNOSYL-TRANSFERASE TMTC2"/>
    <property type="match status" value="1"/>
</dbReference>
<organism evidence="4 5">
    <name type="scientific">Victivallis lenta</name>
    <dbReference type="NCBI Taxonomy" id="2606640"/>
    <lineage>
        <taxon>Bacteria</taxon>
        <taxon>Pseudomonadati</taxon>
        <taxon>Lentisphaerota</taxon>
        <taxon>Lentisphaeria</taxon>
        <taxon>Victivallales</taxon>
        <taxon>Victivallaceae</taxon>
        <taxon>Victivallis</taxon>
    </lineage>
</organism>
<feature type="repeat" description="TPR" evidence="1">
    <location>
        <begin position="650"/>
        <end position="683"/>
    </location>
</feature>
<dbReference type="GO" id="GO:0035269">
    <property type="term" value="P:protein O-linked glycosylation via mannose"/>
    <property type="evidence" value="ECO:0007669"/>
    <property type="project" value="TreeGrafter"/>
</dbReference>
<dbReference type="AlphaFoldDB" id="A0A844FZM0"/>
<name>A0A844FZM0_9BACT</name>
<gene>
    <name evidence="4" type="ORF">FYJ85_03320</name>
</gene>
<feature type="coiled-coil region" evidence="2">
    <location>
        <begin position="126"/>
        <end position="153"/>
    </location>
</feature>
<evidence type="ECO:0000313" key="4">
    <source>
        <dbReference type="EMBL" id="MST96075.1"/>
    </source>
</evidence>
<accession>A0A844FZM0</accession>
<evidence type="ECO:0000256" key="1">
    <source>
        <dbReference type="PROSITE-ProRule" id="PRU00339"/>
    </source>
</evidence>
<dbReference type="GO" id="GO:0000030">
    <property type="term" value="F:mannosyltransferase activity"/>
    <property type="evidence" value="ECO:0007669"/>
    <property type="project" value="TreeGrafter"/>
</dbReference>
<evidence type="ECO:0000313" key="5">
    <source>
        <dbReference type="Proteomes" id="UP000435649"/>
    </source>
</evidence>
<dbReference type="Proteomes" id="UP000435649">
    <property type="component" value="Unassembled WGS sequence"/>
</dbReference>
<dbReference type="PROSITE" id="PS50005">
    <property type="entry name" value="TPR"/>
    <property type="match status" value="1"/>
</dbReference>
<evidence type="ECO:0000256" key="3">
    <source>
        <dbReference type="SAM" id="SignalP"/>
    </source>
</evidence>
<feature type="coiled-coil region" evidence="2">
    <location>
        <begin position="400"/>
        <end position="477"/>
    </location>
</feature>
<dbReference type="SMART" id="SM00028">
    <property type="entry name" value="TPR"/>
    <property type="match status" value="6"/>
</dbReference>
<dbReference type="Pfam" id="PF13432">
    <property type="entry name" value="TPR_16"/>
    <property type="match status" value="1"/>
</dbReference>
<feature type="coiled-coil region" evidence="2">
    <location>
        <begin position="178"/>
        <end position="212"/>
    </location>
</feature>
<dbReference type="SUPFAM" id="SSF48452">
    <property type="entry name" value="TPR-like"/>
    <property type="match status" value="1"/>
</dbReference>
<protein>
    <submittedName>
        <fullName evidence="4">Tetratricopeptide repeat protein</fullName>
    </submittedName>
</protein>
<feature type="coiled-coil region" evidence="2">
    <location>
        <begin position="543"/>
        <end position="570"/>
    </location>
</feature>
<dbReference type="EMBL" id="VUNS01000002">
    <property type="protein sequence ID" value="MST96075.1"/>
    <property type="molecule type" value="Genomic_DNA"/>
</dbReference>
<dbReference type="Gene3D" id="1.25.40.10">
    <property type="entry name" value="Tetratricopeptide repeat domain"/>
    <property type="match status" value="2"/>
</dbReference>
<dbReference type="InterPro" id="IPR052384">
    <property type="entry name" value="TMTC_O-mannosyltransferase"/>
</dbReference>
<feature type="chain" id="PRO_5032349536" evidence="3">
    <location>
        <begin position="21"/>
        <end position="947"/>
    </location>
</feature>
<comment type="caution">
    <text evidence="4">The sequence shown here is derived from an EMBL/GenBank/DDBJ whole genome shotgun (WGS) entry which is preliminary data.</text>
</comment>
<dbReference type="PANTHER" id="PTHR44216">
    <property type="entry name" value="PROTEIN O-MANNOSYL-TRANSFERASE TMTC2"/>
    <property type="match status" value="1"/>
</dbReference>
<evidence type="ECO:0000256" key="2">
    <source>
        <dbReference type="SAM" id="Coils"/>
    </source>
</evidence>
<dbReference type="InterPro" id="IPR011990">
    <property type="entry name" value="TPR-like_helical_dom_sf"/>
</dbReference>
<keyword evidence="5" id="KW-1185">Reference proteome</keyword>
<dbReference type="InterPro" id="IPR019734">
    <property type="entry name" value="TPR_rpt"/>
</dbReference>
<proteinExistence type="predicted"/>
<keyword evidence="2" id="KW-0175">Coiled coil</keyword>
<feature type="signal peptide" evidence="3">
    <location>
        <begin position="1"/>
        <end position="20"/>
    </location>
</feature>
<sequence>MRRVILLALLAAAVPFLSGAAKNAWDTWRQGYETYLKGEASRDRGEYTRALEFFQKSLELYREIQRTRPDWDQNVIRTRIADSEREIANVRKLLGAEAAPSAPEPEVPAAPGGIDFVEQESRKNELELFRKKLFDLTAENELLRKENDRLKASEVDALKLLREQRVLQEKCTLLEQLNKAQERKLQEPDARLEELRKQLVEEKLNSGQLAKRLQLAETRGQKLDKDLIELDRQKSFAEAESRKSAADVLRITRELEELRRYKDDSVKQLAAAEAAAAETGLKLKTAEESLTARTAEVTVLNRRLADAVKGGGSGLSAEMLAENKRLKEEAAAVGKALEAAAVEALTLKNQHRAAQLELVQQREALQRIEVLRLAVEKENAALTKQLELEKASGELSSVELRNLRERNVKLEGDMKSWSERCAKLEEQLKNRDSAVSKSIEAGDAANRELAAEIKALKEQLATQNRELKVLLDQKSSQEKALAAATTELAGKKSALLLAEEKLKKAGEGLARLGKLEPEFKTLQVNFQAMQKELAAGRKAAEELNASKTALAAAQTRLKELEAVAAKFLAEQKRNQSLAEEVSRLKGELEARPVAAAVPAEPVPAVSGVAAPADRTPAELLAAGRREEAAERWELAIWNYEAALAAEPGNAEAALRLGNLYLRREEFARAEPLLAKASARNPNDPVVAAARAEALIGLGKFGNALGVLETPLKERPKDFRLQMARAKAFAGSGRQTDAAAGFELAAKLDPASPEPLLGLARLRLADGKEKEAAEFYRQARLLGAGPDAGLEPKLGKQLSEQRELAAFMSTAAAEAAANGDWTSALWYYRQLSEIDTGNRLLPLQMAFGHIQTGSCAQALEIVAMNPASAESDAVKILAYLKQNRFEEARKAAEEALARSGGKPLALSPAWPGLGAELEAQKKLPELGKSVAGMACAKLLDKLLPGAEK</sequence>
<dbReference type="Pfam" id="PF14559">
    <property type="entry name" value="TPR_19"/>
    <property type="match status" value="1"/>
</dbReference>
<reference evidence="4 5" key="1">
    <citation type="submission" date="2019-08" db="EMBL/GenBank/DDBJ databases">
        <title>In-depth cultivation of the pig gut microbiome towards novel bacterial diversity and tailored functional studies.</title>
        <authorList>
            <person name="Wylensek D."/>
            <person name="Hitch T.C.A."/>
            <person name="Clavel T."/>
        </authorList>
    </citation>
    <scope>NUCLEOTIDE SEQUENCE [LARGE SCALE GENOMIC DNA]</scope>
    <source>
        <strain evidence="4 5">BBE-744-WT-12</strain>
    </source>
</reference>